<dbReference type="PANTHER" id="PTHR14454:SF11">
    <property type="entry name" value="SERRANO, ISOFORM F"/>
    <property type="match status" value="1"/>
</dbReference>
<dbReference type="RefSeq" id="XP_003725630.2">
    <property type="nucleotide sequence ID" value="XM_003725582.3"/>
</dbReference>
<dbReference type="OMA" id="VECCRMP"/>
<dbReference type="PANTHER" id="PTHR14454">
    <property type="entry name" value="GRB2-ASSOCIATED AND REGULATOR OF MAPK PROTEIN FAMILY MEMBER"/>
    <property type="match status" value="1"/>
</dbReference>
<feature type="compositionally biased region" description="Low complexity" evidence="1">
    <location>
        <begin position="468"/>
        <end position="486"/>
    </location>
</feature>
<feature type="compositionally biased region" description="Polar residues" evidence="1">
    <location>
        <begin position="433"/>
        <end position="446"/>
    </location>
</feature>
<feature type="region of interest" description="Disordered" evidence="1">
    <location>
        <begin position="329"/>
        <end position="544"/>
    </location>
</feature>
<dbReference type="InterPro" id="IPR001660">
    <property type="entry name" value="SAM"/>
</dbReference>
<evidence type="ECO:0000256" key="1">
    <source>
        <dbReference type="SAM" id="MobiDB-lite"/>
    </source>
</evidence>
<feature type="domain" description="SAM" evidence="2">
    <location>
        <begin position="576"/>
        <end position="628"/>
    </location>
</feature>
<accession>A0A7M7GGE7</accession>
<dbReference type="OrthoDB" id="6077228at2759"/>
<dbReference type="Pfam" id="PF00536">
    <property type="entry name" value="SAM_1"/>
    <property type="match status" value="1"/>
</dbReference>
<evidence type="ECO:0000313" key="4">
    <source>
        <dbReference type="Proteomes" id="UP000007110"/>
    </source>
</evidence>
<dbReference type="InterPro" id="IPR013761">
    <property type="entry name" value="SAM/pointed_sf"/>
</dbReference>
<evidence type="ECO:0000313" key="3">
    <source>
        <dbReference type="EnsemblMetazoa" id="XP_003725630"/>
    </source>
</evidence>
<feature type="compositionally biased region" description="Acidic residues" evidence="1">
    <location>
        <begin position="347"/>
        <end position="410"/>
    </location>
</feature>
<dbReference type="SUPFAM" id="SSF47769">
    <property type="entry name" value="SAM/Pointed domain"/>
    <property type="match status" value="1"/>
</dbReference>
<sequence>MEEVDYKRVGEIMWTDKPFRLRELPASFGFPLLIKVTKGSDDMEHKEKFSTGEILRIDGEERQRRVIAADSKGRHWSFPVHIGAKFDVKGKKDRRNSMYMSEIVEAKKLPKKFCFAKKDEMQMRITGEEHSGPLVEGDFKTKEVTKVRIFKANRISDGDIKLKVVFLPAYMDVEVVIATKFACEPDAYWEEYMDAMTRDINKKVNLNMYRGKSDIQIYEFSEKTKKSKAKTECLYEEQPPTKIVSVGSIIKQRPSSTKRRTPTRTPSTLSDGRYPNMRPFSAPKSEPEPEEPQRAVADILNDLRDKDESEMTEEEIRVAKHRRMLLAMFAEEEEEEKERRRSGASCEVDEVDGDANDDDQNDDNNEDDDADDDEDDEDDDQNDNNEDDDADDDEDDDNDSNDDNDDNDESVDTRGEEDRDVLDEVQRPRSPGDGSTISAESENNGSVCVDVSPAESKPPIPAPRTHGLSHNQSPSSPNLQPPVQQVDKPITKSPPQNPLKPQLKPKPALPGKKPTLPPNKPAVPSHKPSLKPPVVPHGSTEHSQARVVNSSDQIRFANIQDIPANLSGLTIDDMCKALEFLCLDKYEAQIRDNKIDGEMALELSEDTLKSDLGLSGLDAKKLYNFIHHNWRPV</sequence>
<dbReference type="EnsemblMetazoa" id="XM_003725582">
    <property type="protein sequence ID" value="XP_003725630"/>
    <property type="gene ID" value="LOC100891884"/>
</dbReference>
<dbReference type="AlphaFoldDB" id="A0A7M7GGE7"/>
<dbReference type="Gene3D" id="1.10.150.50">
    <property type="entry name" value="Transcription Factor, Ets-1"/>
    <property type="match status" value="1"/>
</dbReference>
<name>A0A7M7GGE7_STRPU</name>
<dbReference type="GeneID" id="100891884"/>
<evidence type="ECO:0000259" key="2">
    <source>
        <dbReference type="Pfam" id="PF00536"/>
    </source>
</evidence>
<dbReference type="KEGG" id="spu:100891884"/>
<keyword evidence="4" id="KW-1185">Reference proteome</keyword>
<feature type="compositionally biased region" description="Basic and acidic residues" evidence="1">
    <location>
        <begin position="411"/>
        <end position="427"/>
    </location>
</feature>
<proteinExistence type="predicted"/>
<reference evidence="3" key="2">
    <citation type="submission" date="2021-01" db="UniProtKB">
        <authorList>
            <consortium name="EnsemblMetazoa"/>
        </authorList>
    </citation>
    <scope>IDENTIFICATION</scope>
</reference>
<organism evidence="3 4">
    <name type="scientific">Strongylocentrotus purpuratus</name>
    <name type="common">Purple sea urchin</name>
    <dbReference type="NCBI Taxonomy" id="7668"/>
    <lineage>
        <taxon>Eukaryota</taxon>
        <taxon>Metazoa</taxon>
        <taxon>Echinodermata</taxon>
        <taxon>Eleutherozoa</taxon>
        <taxon>Echinozoa</taxon>
        <taxon>Echinoidea</taxon>
        <taxon>Euechinoidea</taxon>
        <taxon>Echinacea</taxon>
        <taxon>Camarodonta</taxon>
        <taxon>Echinidea</taxon>
        <taxon>Strongylocentrotidae</taxon>
        <taxon>Strongylocentrotus</taxon>
    </lineage>
</organism>
<dbReference type="Proteomes" id="UP000007110">
    <property type="component" value="Unassembled WGS sequence"/>
</dbReference>
<dbReference type="InParanoid" id="A0A7M7GGE7"/>
<feature type="region of interest" description="Disordered" evidence="1">
    <location>
        <begin position="247"/>
        <end position="294"/>
    </location>
</feature>
<protein>
    <recommendedName>
        <fullName evidence="2">SAM domain-containing protein</fullName>
    </recommendedName>
</protein>
<feature type="compositionally biased region" description="Low complexity" evidence="1">
    <location>
        <begin position="499"/>
        <end position="514"/>
    </location>
</feature>
<dbReference type="InterPro" id="IPR052281">
    <property type="entry name" value="GAREM"/>
</dbReference>
<reference evidence="4" key="1">
    <citation type="submission" date="2015-02" db="EMBL/GenBank/DDBJ databases">
        <title>Genome sequencing for Strongylocentrotus purpuratus.</title>
        <authorList>
            <person name="Murali S."/>
            <person name="Liu Y."/>
            <person name="Vee V."/>
            <person name="English A."/>
            <person name="Wang M."/>
            <person name="Skinner E."/>
            <person name="Han Y."/>
            <person name="Muzny D.M."/>
            <person name="Worley K.C."/>
            <person name="Gibbs R.A."/>
        </authorList>
    </citation>
    <scope>NUCLEOTIDE SEQUENCE</scope>
</reference>